<dbReference type="PANTHER" id="PTHR24296">
    <property type="entry name" value="CYTOCHROME P450"/>
    <property type="match status" value="1"/>
</dbReference>
<evidence type="ECO:0000256" key="3">
    <source>
        <dbReference type="ARBA" id="ARBA00010617"/>
    </source>
</evidence>
<dbReference type="InterPro" id="IPR001128">
    <property type="entry name" value="Cyt_P450"/>
</dbReference>
<dbReference type="SUPFAM" id="SSF48264">
    <property type="entry name" value="Cytochrome P450"/>
    <property type="match status" value="1"/>
</dbReference>
<dbReference type="CDD" id="cd11064">
    <property type="entry name" value="CYP86A"/>
    <property type="match status" value="1"/>
</dbReference>
<keyword evidence="7 14" id="KW-1133">Transmembrane helix</keyword>
<dbReference type="Gene3D" id="1.10.630.10">
    <property type="entry name" value="Cytochrome P450"/>
    <property type="match status" value="1"/>
</dbReference>
<dbReference type="Pfam" id="PF00067">
    <property type="entry name" value="p450"/>
    <property type="match status" value="1"/>
</dbReference>
<dbReference type="AlphaFoldDB" id="A0A178WN57"/>
<keyword evidence="4 12" id="KW-0349">Heme</keyword>
<evidence type="ECO:0000256" key="6">
    <source>
        <dbReference type="ARBA" id="ARBA00022723"/>
    </source>
</evidence>
<dbReference type="GO" id="GO:0005506">
    <property type="term" value="F:iron ion binding"/>
    <property type="evidence" value="ECO:0007669"/>
    <property type="project" value="InterPro"/>
</dbReference>
<dbReference type="GO" id="GO:0016713">
    <property type="term" value="F:oxidoreductase activity, acting on paired donors, with incorporation or reduction of molecular oxygen, reduced iron-sulfur protein as one donor, and incorporation of one atom of oxygen"/>
    <property type="evidence" value="ECO:0007669"/>
    <property type="project" value="UniProtKB-ARBA"/>
</dbReference>
<dbReference type="Proteomes" id="UP000078284">
    <property type="component" value="Chromosome 1"/>
</dbReference>
<dbReference type="GO" id="GO:0006629">
    <property type="term" value="P:lipid metabolic process"/>
    <property type="evidence" value="ECO:0007669"/>
    <property type="project" value="UniProtKB-ARBA"/>
</dbReference>
<evidence type="ECO:0000256" key="7">
    <source>
        <dbReference type="ARBA" id="ARBA00022989"/>
    </source>
</evidence>
<keyword evidence="11 14" id="KW-0472">Membrane</keyword>
<gene>
    <name evidence="15" type="ordered locus">AXX17_At1g51780</name>
</gene>
<keyword evidence="9 12" id="KW-0408">Iron</keyword>
<evidence type="ECO:0000313" key="15">
    <source>
        <dbReference type="EMBL" id="OAP19740.1"/>
    </source>
</evidence>
<keyword evidence="5 14" id="KW-0812">Transmembrane</keyword>
<feature type="transmembrane region" description="Helical" evidence="14">
    <location>
        <begin position="6"/>
        <end position="23"/>
    </location>
</feature>
<evidence type="ECO:0000256" key="12">
    <source>
        <dbReference type="PIRSR" id="PIRSR602401-1"/>
    </source>
</evidence>
<comment type="caution">
    <text evidence="15">The sequence shown here is derived from an EMBL/GenBank/DDBJ whole genome shotgun (WGS) entry which is preliminary data.</text>
</comment>
<dbReference type="InterPro" id="IPR017972">
    <property type="entry name" value="Cyt_P450_CS"/>
</dbReference>
<protein>
    <submittedName>
        <fullName evidence="15">MAH1</fullName>
    </submittedName>
</protein>
<evidence type="ECO:0000256" key="9">
    <source>
        <dbReference type="ARBA" id="ARBA00023004"/>
    </source>
</evidence>
<evidence type="ECO:0000256" key="5">
    <source>
        <dbReference type="ARBA" id="ARBA00022692"/>
    </source>
</evidence>
<dbReference type="ExpressionAtlas" id="A0A178WN57">
    <property type="expression patterns" value="baseline and differential"/>
</dbReference>
<proteinExistence type="inferred from homology"/>
<sequence>MAMLGFYVTFIFFLVCLFTYFFLQKKPQGQPILKNWPFLRMLPGMLHQIPRIYDWTVEVLEATNLTFCFKGPWLSGTDMLFTADPRNIHHILSSNFGNYPKGPEFKKIFDVLGEGILTVDFELWEEMRKSNHALFHNQDFIELSVSSNKSKLKEGLVPFLDNAAQKNIIIELQDVFQRFMFDTSSILMTGYDPMSLSIEMLEVEFGEAADIGEEAIYYRHFKPVILWRLQNWIGIGLERKMRTALATVNRMFAKIISSRRKEEISRAKTEPYSKDALTYYMNVDTSKYKLLKPNKDKFIRDVIFSLVLAGRDTTSSVLTWFFWLLSKHPQVMAKLRHEINTKFDNEDLEKLVYLHAALSESMRLYPPLPFNHKSPAKPDVLPSGHKVDANSKIVICIYALGRMRSVWGEDALDFKPERWISDNGGLRHEPSYKFMAFNSGPRTCLGKNLALLQMKMVALEIIRNYDFKVIEGHKVEPIPSILLRMKHGLKVTVTKKI</sequence>
<keyword evidence="8 13" id="KW-0560">Oxidoreductase</keyword>
<dbReference type="FunFam" id="1.10.630.10:FF:000119">
    <property type="entry name" value="Alkane hydroxylase MAH1"/>
    <property type="match status" value="1"/>
</dbReference>
<evidence type="ECO:0000256" key="14">
    <source>
        <dbReference type="SAM" id="Phobius"/>
    </source>
</evidence>
<evidence type="ECO:0000313" key="16">
    <source>
        <dbReference type="Proteomes" id="UP000078284"/>
    </source>
</evidence>
<dbReference type="PRINTS" id="PR00463">
    <property type="entry name" value="EP450I"/>
</dbReference>
<dbReference type="PROSITE" id="PS00086">
    <property type="entry name" value="CYTOCHROME_P450"/>
    <property type="match status" value="1"/>
</dbReference>
<evidence type="ECO:0000256" key="4">
    <source>
        <dbReference type="ARBA" id="ARBA00022617"/>
    </source>
</evidence>
<name>A0A178WN57_ARATH</name>
<evidence type="ECO:0000256" key="11">
    <source>
        <dbReference type="ARBA" id="ARBA00023136"/>
    </source>
</evidence>
<dbReference type="InterPro" id="IPR036396">
    <property type="entry name" value="Cyt_P450_sf"/>
</dbReference>
<evidence type="ECO:0000256" key="13">
    <source>
        <dbReference type="RuleBase" id="RU000461"/>
    </source>
</evidence>
<dbReference type="GO" id="GO:0016020">
    <property type="term" value="C:membrane"/>
    <property type="evidence" value="ECO:0007669"/>
    <property type="project" value="UniProtKB-SubCell"/>
</dbReference>
<dbReference type="InterPro" id="IPR002401">
    <property type="entry name" value="Cyt_P450_E_grp-I"/>
</dbReference>
<dbReference type="PRINTS" id="PR00385">
    <property type="entry name" value="P450"/>
</dbReference>
<comment type="cofactor">
    <cofactor evidence="1 12">
        <name>heme</name>
        <dbReference type="ChEBI" id="CHEBI:30413"/>
    </cofactor>
</comment>
<evidence type="ECO:0000256" key="10">
    <source>
        <dbReference type="ARBA" id="ARBA00023033"/>
    </source>
</evidence>
<feature type="binding site" description="axial binding residue" evidence="12">
    <location>
        <position position="444"/>
    </location>
    <ligand>
        <name>heme</name>
        <dbReference type="ChEBI" id="CHEBI:30413"/>
    </ligand>
    <ligandPart>
        <name>Fe</name>
        <dbReference type="ChEBI" id="CHEBI:18248"/>
    </ligandPart>
</feature>
<reference evidence="16" key="1">
    <citation type="journal article" date="2016" name="Proc. Natl. Acad. Sci. U.S.A.">
        <title>Chromosome-level assembly of Arabidopsis thaliana Ler reveals the extent of translocation and inversion polymorphisms.</title>
        <authorList>
            <person name="Zapata L."/>
            <person name="Ding J."/>
            <person name="Willing E.M."/>
            <person name="Hartwig B."/>
            <person name="Bezdan D."/>
            <person name="Jiao W.B."/>
            <person name="Patel V."/>
            <person name="Velikkakam James G."/>
            <person name="Koornneef M."/>
            <person name="Ossowski S."/>
            <person name="Schneeberger K."/>
        </authorList>
    </citation>
    <scope>NUCLEOTIDE SEQUENCE [LARGE SCALE GENOMIC DNA]</scope>
    <source>
        <strain evidence="16">cv. Landsberg erecta</strain>
    </source>
</reference>
<evidence type="ECO:0000256" key="1">
    <source>
        <dbReference type="ARBA" id="ARBA00001971"/>
    </source>
</evidence>
<evidence type="ECO:0000256" key="8">
    <source>
        <dbReference type="ARBA" id="ARBA00023002"/>
    </source>
</evidence>
<comment type="subcellular location">
    <subcellularLocation>
        <location evidence="2">Membrane</location>
        <topology evidence="2">Single-pass membrane protein</topology>
    </subcellularLocation>
</comment>
<accession>A0A178WN57</accession>
<comment type="similarity">
    <text evidence="3 13">Belongs to the cytochrome P450 family.</text>
</comment>
<dbReference type="GO" id="GO:0020037">
    <property type="term" value="F:heme binding"/>
    <property type="evidence" value="ECO:0007669"/>
    <property type="project" value="InterPro"/>
</dbReference>
<keyword evidence="6 12" id="KW-0479">Metal-binding</keyword>
<keyword evidence="10 13" id="KW-0503">Monooxygenase</keyword>
<dbReference type="EMBL" id="LUHQ01000001">
    <property type="protein sequence ID" value="OAP19740.1"/>
    <property type="molecule type" value="Genomic_DNA"/>
</dbReference>
<organism evidence="15 16">
    <name type="scientific">Arabidopsis thaliana</name>
    <name type="common">Mouse-ear cress</name>
    <dbReference type="NCBI Taxonomy" id="3702"/>
    <lineage>
        <taxon>Eukaryota</taxon>
        <taxon>Viridiplantae</taxon>
        <taxon>Streptophyta</taxon>
        <taxon>Embryophyta</taxon>
        <taxon>Tracheophyta</taxon>
        <taxon>Spermatophyta</taxon>
        <taxon>Magnoliopsida</taxon>
        <taxon>eudicotyledons</taxon>
        <taxon>Gunneridae</taxon>
        <taxon>Pentapetalae</taxon>
        <taxon>rosids</taxon>
        <taxon>malvids</taxon>
        <taxon>Brassicales</taxon>
        <taxon>Brassicaceae</taxon>
        <taxon>Camelineae</taxon>
        <taxon>Arabidopsis</taxon>
    </lineage>
</organism>
<evidence type="ECO:0000256" key="2">
    <source>
        <dbReference type="ARBA" id="ARBA00004167"/>
    </source>
</evidence>